<comment type="catalytic activity">
    <reaction evidence="8">
        <text>beta-nicotinamide D-ribonucleotide + ATP + H(+) = diphosphate + NAD(+)</text>
        <dbReference type="Rhea" id="RHEA:21360"/>
        <dbReference type="ChEBI" id="CHEBI:14649"/>
        <dbReference type="ChEBI" id="CHEBI:15378"/>
        <dbReference type="ChEBI" id="CHEBI:30616"/>
        <dbReference type="ChEBI" id="CHEBI:33019"/>
        <dbReference type="ChEBI" id="CHEBI:57540"/>
        <dbReference type="EC" id="2.7.7.1"/>
    </reaction>
</comment>
<evidence type="ECO:0000256" key="2">
    <source>
        <dbReference type="ARBA" id="ARBA00022642"/>
    </source>
</evidence>
<comment type="pathway">
    <text evidence="1">Cofactor biosynthesis; NAD(+) biosynthesis.</text>
</comment>
<evidence type="ECO:0000256" key="4">
    <source>
        <dbReference type="ARBA" id="ARBA00022695"/>
    </source>
</evidence>
<dbReference type="Gene3D" id="3.40.50.620">
    <property type="entry name" value="HUPs"/>
    <property type="match status" value="1"/>
</dbReference>
<evidence type="ECO:0000256" key="7">
    <source>
        <dbReference type="ARBA" id="ARBA00023027"/>
    </source>
</evidence>
<name>A0A0F8VAE7_9EURO</name>
<evidence type="ECO:0000259" key="9">
    <source>
        <dbReference type="Pfam" id="PF01467"/>
    </source>
</evidence>
<keyword evidence="7" id="KW-0520">NAD</keyword>
<dbReference type="GO" id="GO:0005634">
    <property type="term" value="C:nucleus"/>
    <property type="evidence" value="ECO:0007669"/>
    <property type="project" value="TreeGrafter"/>
</dbReference>
<gene>
    <name evidence="10" type="ORF">ARAM_004051</name>
</gene>
<dbReference type="GO" id="GO:0016887">
    <property type="term" value="F:ATP hydrolysis activity"/>
    <property type="evidence" value="ECO:0007669"/>
    <property type="project" value="TreeGrafter"/>
</dbReference>
<keyword evidence="2" id="KW-0662">Pyridine nucleotide biosynthesis</keyword>
<dbReference type="UniPathway" id="UPA00253">
    <property type="reaction ID" value="UER00600"/>
</dbReference>
<dbReference type="AlphaFoldDB" id="A0A0F8VAE7"/>
<dbReference type="PANTHER" id="PTHR31285">
    <property type="entry name" value="NICOTINAMIDE MONONUCLEOTIDE ADENYLYLTRANSFERASE"/>
    <property type="match status" value="1"/>
</dbReference>
<dbReference type="GO" id="GO:0009435">
    <property type="term" value="P:NAD+ biosynthetic process"/>
    <property type="evidence" value="ECO:0007669"/>
    <property type="project" value="UniProtKB-UniPathway"/>
</dbReference>
<dbReference type="GO" id="GO:0000309">
    <property type="term" value="F:nicotinamide-nucleotide adenylyltransferase activity"/>
    <property type="evidence" value="ECO:0007669"/>
    <property type="project" value="UniProtKB-EC"/>
</dbReference>
<organism evidence="10 11">
    <name type="scientific">Aspergillus rambellii</name>
    <dbReference type="NCBI Taxonomy" id="308745"/>
    <lineage>
        <taxon>Eukaryota</taxon>
        <taxon>Fungi</taxon>
        <taxon>Dikarya</taxon>
        <taxon>Ascomycota</taxon>
        <taxon>Pezizomycotina</taxon>
        <taxon>Eurotiomycetes</taxon>
        <taxon>Eurotiomycetidae</taxon>
        <taxon>Eurotiales</taxon>
        <taxon>Aspergillaceae</taxon>
        <taxon>Aspergillus</taxon>
        <taxon>Aspergillus subgen. Nidulantes</taxon>
    </lineage>
</organism>
<dbReference type="Pfam" id="PF01467">
    <property type="entry name" value="CTP_transf_like"/>
    <property type="match status" value="1"/>
</dbReference>
<keyword evidence="6" id="KW-0067">ATP-binding</keyword>
<keyword evidence="4" id="KW-0548">Nucleotidyltransferase</keyword>
<feature type="domain" description="Cytidyltransferase-like" evidence="9">
    <location>
        <begin position="81"/>
        <end position="138"/>
    </location>
</feature>
<reference evidence="10 11" key="1">
    <citation type="submission" date="2015-02" db="EMBL/GenBank/DDBJ databases">
        <title>Draft Genome Sequences of Two Closely-Related Aflatoxigenic Aspergillus Species Obtained from the Cote d'Ivoire.</title>
        <authorList>
            <person name="Moore G.G."/>
            <person name="Beltz S.B."/>
            <person name="Mack B.M."/>
        </authorList>
    </citation>
    <scope>NUCLEOTIDE SEQUENCE [LARGE SCALE GENOMIC DNA]</scope>
    <source>
        <strain evidence="10 11">SRRC1468</strain>
    </source>
</reference>
<keyword evidence="5" id="KW-0547">Nucleotide-binding</keyword>
<evidence type="ECO:0000256" key="6">
    <source>
        <dbReference type="ARBA" id="ARBA00022840"/>
    </source>
</evidence>
<evidence type="ECO:0000256" key="5">
    <source>
        <dbReference type="ARBA" id="ARBA00022741"/>
    </source>
</evidence>
<dbReference type="InterPro" id="IPR014729">
    <property type="entry name" value="Rossmann-like_a/b/a_fold"/>
</dbReference>
<evidence type="ECO:0000256" key="1">
    <source>
        <dbReference type="ARBA" id="ARBA00004790"/>
    </source>
</evidence>
<dbReference type="CDD" id="cd02165">
    <property type="entry name" value="NMNAT"/>
    <property type="match status" value="1"/>
</dbReference>
<dbReference type="InterPro" id="IPR005248">
    <property type="entry name" value="NadD/NMNAT"/>
</dbReference>
<dbReference type="EMBL" id="JZBS01002132">
    <property type="protein sequence ID" value="KKK20016.1"/>
    <property type="molecule type" value="Genomic_DNA"/>
</dbReference>
<dbReference type="GO" id="GO:0005737">
    <property type="term" value="C:cytoplasm"/>
    <property type="evidence" value="ECO:0007669"/>
    <property type="project" value="TreeGrafter"/>
</dbReference>
<dbReference type="InterPro" id="IPR004821">
    <property type="entry name" value="Cyt_trans-like"/>
</dbReference>
<sequence length="312" mass="35158">MAQSTPYQSRIVVLDRHVAESPVQSDSQHIVTNMPSFQTLRVQYSLALKRFAESPQNFEVITSVPHPPSSSSIPEVLYVLDSSFNPPTLAHRSIATSALRENPSTPSRLLLLLATQNADKPSKPASFEDRLTMMELFAHGLLADLKPVPDHRYLSGIDIGVTKKPYFVDKAAEIESAGVYPPFVEQVHLTGYDTLIRIFNPKYYPPEHTLRPLGPFLSKHRLRVTMRPDTEWGTRAEQEAYLLTLAQGGMDDQGANREWAQRIRLVEGKTPGERSVSSTRAREAILAHPHDLEWLVLPEIRDFVISERPYAE</sequence>
<dbReference type="OrthoDB" id="5591297at2759"/>
<protein>
    <recommendedName>
        <fullName evidence="9">Cytidyltransferase-like domain-containing protein</fullName>
    </recommendedName>
</protein>
<dbReference type="Proteomes" id="UP000034291">
    <property type="component" value="Unassembled WGS sequence"/>
</dbReference>
<evidence type="ECO:0000313" key="11">
    <source>
        <dbReference type="Proteomes" id="UP000034291"/>
    </source>
</evidence>
<dbReference type="PANTHER" id="PTHR31285:SF0">
    <property type="entry name" value="NICOTINAMIDE MONONUCLEOTIDE ADENYLYLTRANSFERASE"/>
    <property type="match status" value="1"/>
</dbReference>
<keyword evidence="11" id="KW-1185">Reference proteome</keyword>
<dbReference type="GO" id="GO:0005524">
    <property type="term" value="F:ATP binding"/>
    <property type="evidence" value="ECO:0007669"/>
    <property type="project" value="UniProtKB-KW"/>
</dbReference>
<dbReference type="STRING" id="308745.A0A0F8VAE7"/>
<comment type="caution">
    <text evidence="10">The sequence shown here is derived from an EMBL/GenBank/DDBJ whole genome shotgun (WGS) entry which is preliminary data.</text>
</comment>
<evidence type="ECO:0000313" key="10">
    <source>
        <dbReference type="EMBL" id="KKK20016.1"/>
    </source>
</evidence>
<accession>A0A0F8VAE7</accession>
<evidence type="ECO:0000256" key="3">
    <source>
        <dbReference type="ARBA" id="ARBA00022679"/>
    </source>
</evidence>
<proteinExistence type="predicted"/>
<dbReference type="SUPFAM" id="SSF52374">
    <property type="entry name" value="Nucleotidylyl transferase"/>
    <property type="match status" value="1"/>
</dbReference>
<keyword evidence="3" id="KW-0808">Transferase</keyword>
<evidence type="ECO:0000256" key="8">
    <source>
        <dbReference type="ARBA" id="ARBA00049001"/>
    </source>
</evidence>